<dbReference type="OrthoDB" id="9798941at2"/>
<dbReference type="HAMAP" id="MF_00638">
    <property type="entry name" value="Anti_sigma_B"/>
    <property type="match status" value="1"/>
</dbReference>
<keyword evidence="3 6" id="KW-0547">Nucleotide-binding</keyword>
<dbReference type="CDD" id="cd16936">
    <property type="entry name" value="HATPase_RsbW-like"/>
    <property type="match status" value="1"/>
</dbReference>
<dbReference type="RefSeq" id="WP_116556100.1">
    <property type="nucleotide sequence ID" value="NZ_QCZG01000055.1"/>
</dbReference>
<dbReference type="EMBL" id="QCZG01000055">
    <property type="protein sequence ID" value="PWA06979.1"/>
    <property type="molecule type" value="Genomic_DNA"/>
</dbReference>
<comment type="similarity">
    <text evidence="6">Belongs to the anti-sigma-factor family.</text>
</comment>
<evidence type="ECO:0000256" key="6">
    <source>
        <dbReference type="HAMAP-Rule" id="MF_00638"/>
    </source>
</evidence>
<dbReference type="EC" id="2.7.11.1" evidence="6"/>
<keyword evidence="9" id="KW-1185">Reference proteome</keyword>
<evidence type="ECO:0000256" key="4">
    <source>
        <dbReference type="ARBA" id="ARBA00022777"/>
    </source>
</evidence>
<organism evidence="8 9">
    <name type="scientific">Pueribacillus theae</name>
    <dbReference type="NCBI Taxonomy" id="2171751"/>
    <lineage>
        <taxon>Bacteria</taxon>
        <taxon>Bacillati</taxon>
        <taxon>Bacillota</taxon>
        <taxon>Bacilli</taxon>
        <taxon>Bacillales</taxon>
        <taxon>Bacillaceae</taxon>
        <taxon>Pueribacillus</taxon>
    </lineage>
</organism>
<comment type="catalytic activity">
    <reaction evidence="6">
        <text>L-seryl-[protein] + ATP = O-phospho-L-seryl-[protein] + ADP + H(+)</text>
        <dbReference type="Rhea" id="RHEA:17989"/>
        <dbReference type="Rhea" id="RHEA-COMP:9863"/>
        <dbReference type="Rhea" id="RHEA-COMP:11604"/>
        <dbReference type="ChEBI" id="CHEBI:15378"/>
        <dbReference type="ChEBI" id="CHEBI:29999"/>
        <dbReference type="ChEBI" id="CHEBI:30616"/>
        <dbReference type="ChEBI" id="CHEBI:83421"/>
        <dbReference type="ChEBI" id="CHEBI:456216"/>
        <dbReference type="EC" id="2.7.11.1"/>
    </reaction>
</comment>
<keyword evidence="2 6" id="KW-0808">Transferase</keyword>
<dbReference type="GO" id="GO:0005524">
    <property type="term" value="F:ATP binding"/>
    <property type="evidence" value="ECO:0007669"/>
    <property type="project" value="UniProtKB-KW"/>
</dbReference>
<evidence type="ECO:0000256" key="3">
    <source>
        <dbReference type="ARBA" id="ARBA00022741"/>
    </source>
</evidence>
<keyword evidence="5 6" id="KW-0067">ATP-binding</keyword>
<dbReference type="NCBIfam" id="TIGR01924">
    <property type="entry name" value="rsbW_low_gc"/>
    <property type="match status" value="1"/>
</dbReference>
<dbReference type="Pfam" id="PF13581">
    <property type="entry name" value="HATPase_c_2"/>
    <property type="match status" value="1"/>
</dbReference>
<name>A0A2U1JPU6_9BACI</name>
<gene>
    <name evidence="6" type="primary">rsbW</name>
    <name evidence="8" type="ORF">DCC39_17070</name>
</gene>
<keyword evidence="4 6" id="KW-0418">Kinase</keyword>
<comment type="caution">
    <text evidence="8">The sequence shown here is derived from an EMBL/GenBank/DDBJ whole genome shotgun (WGS) entry which is preliminary data.</text>
</comment>
<dbReference type="PANTHER" id="PTHR35526">
    <property type="entry name" value="ANTI-SIGMA-F FACTOR RSBW-RELATED"/>
    <property type="match status" value="1"/>
</dbReference>
<dbReference type="Gene3D" id="3.30.565.10">
    <property type="entry name" value="Histidine kinase-like ATPase, C-terminal domain"/>
    <property type="match status" value="1"/>
</dbReference>
<dbReference type="GO" id="GO:0016989">
    <property type="term" value="F:sigma factor antagonist activity"/>
    <property type="evidence" value="ECO:0007669"/>
    <property type="project" value="InterPro"/>
</dbReference>
<accession>A0A2U1JPU6</accession>
<sequence length="153" mass="16808">MSSDYIEMIIPAKPEYLGVIRLAVSGIANRMGYAYDEIEDIKVAVTEACTNAVNHAYKDGEGQIKVNFAVYQDRLEIFVVDQGQSFDVKAMREKKAPVNAETSLEQLSEGGLGLFLIEALMDKVEISGDSGVVVSMTKLLNRDEVRSGVSRVQ</sequence>
<dbReference type="GO" id="GO:0004674">
    <property type="term" value="F:protein serine/threonine kinase activity"/>
    <property type="evidence" value="ECO:0007669"/>
    <property type="project" value="UniProtKB-KW"/>
</dbReference>
<evidence type="ECO:0000256" key="2">
    <source>
        <dbReference type="ARBA" id="ARBA00022679"/>
    </source>
</evidence>
<protein>
    <recommendedName>
        <fullName evidence="6">Serine-protein kinase RsbW</fullName>
        <ecNumber evidence="6">2.7.11.1</ecNumber>
    </recommendedName>
    <alternativeName>
        <fullName evidence="6">Anti-sigma-B factor</fullName>
    </alternativeName>
    <alternativeName>
        <fullName evidence="6">Sigma-B negative effector RsbW</fullName>
    </alternativeName>
</protein>
<dbReference type="SUPFAM" id="SSF55874">
    <property type="entry name" value="ATPase domain of HSP90 chaperone/DNA topoisomerase II/histidine kinase"/>
    <property type="match status" value="1"/>
</dbReference>
<dbReference type="InterPro" id="IPR036890">
    <property type="entry name" value="HATPase_C_sf"/>
</dbReference>
<dbReference type="GO" id="GO:0106310">
    <property type="term" value="F:protein serine kinase activity"/>
    <property type="evidence" value="ECO:0007669"/>
    <property type="project" value="RHEA"/>
</dbReference>
<reference evidence="8 9" key="1">
    <citation type="submission" date="2018-04" db="EMBL/GenBank/DDBJ databases">
        <title>Camelliibacillus theae gen. nov., sp. nov., isolated from Pu'er tea.</title>
        <authorList>
            <person name="Niu L."/>
        </authorList>
    </citation>
    <scope>NUCLEOTIDE SEQUENCE [LARGE SCALE GENOMIC DNA]</scope>
    <source>
        <strain evidence="8 9">T8</strain>
    </source>
</reference>
<feature type="domain" description="Histidine kinase/HSP90-like ATPase" evidence="7">
    <location>
        <begin position="10"/>
        <end position="138"/>
    </location>
</feature>
<comment type="catalytic activity">
    <reaction evidence="6">
        <text>L-threonyl-[protein] + ATP = O-phospho-L-threonyl-[protein] + ADP + H(+)</text>
        <dbReference type="Rhea" id="RHEA:46608"/>
        <dbReference type="Rhea" id="RHEA-COMP:11060"/>
        <dbReference type="Rhea" id="RHEA-COMP:11605"/>
        <dbReference type="ChEBI" id="CHEBI:15378"/>
        <dbReference type="ChEBI" id="CHEBI:30013"/>
        <dbReference type="ChEBI" id="CHEBI:30616"/>
        <dbReference type="ChEBI" id="CHEBI:61977"/>
        <dbReference type="ChEBI" id="CHEBI:456216"/>
        <dbReference type="EC" id="2.7.11.1"/>
    </reaction>
</comment>
<proteinExistence type="inferred from homology"/>
<dbReference type="Proteomes" id="UP000245998">
    <property type="component" value="Unassembled WGS sequence"/>
</dbReference>
<evidence type="ECO:0000259" key="7">
    <source>
        <dbReference type="Pfam" id="PF13581"/>
    </source>
</evidence>
<comment type="function">
    <text evidence="6">Negative regulator of sigma-B activity. Phosphorylates and inactivates its specific antagonist protein, RsbV. Upon phosphorylation of RsbV, RsbW is released and binds to sigma-B, thereby blocking its ability to form an RNA polymerase holoenzyme (E-sigma-B).</text>
</comment>
<dbReference type="InterPro" id="IPR050267">
    <property type="entry name" value="Anti-sigma-factor_SerPK"/>
</dbReference>
<evidence type="ECO:0000313" key="9">
    <source>
        <dbReference type="Proteomes" id="UP000245998"/>
    </source>
</evidence>
<dbReference type="InterPro" id="IPR003594">
    <property type="entry name" value="HATPase_dom"/>
</dbReference>
<evidence type="ECO:0000313" key="8">
    <source>
        <dbReference type="EMBL" id="PWA06979.1"/>
    </source>
</evidence>
<evidence type="ECO:0000256" key="5">
    <source>
        <dbReference type="ARBA" id="ARBA00022840"/>
    </source>
</evidence>
<dbReference type="NCBIfam" id="NF003144">
    <property type="entry name" value="PRK04069.1"/>
    <property type="match status" value="1"/>
</dbReference>
<keyword evidence="1 6" id="KW-0723">Serine/threonine-protein kinase</keyword>
<dbReference type="AlphaFoldDB" id="A0A2U1JPU6"/>
<evidence type="ECO:0000256" key="1">
    <source>
        <dbReference type="ARBA" id="ARBA00022527"/>
    </source>
</evidence>
<dbReference type="InterPro" id="IPR010193">
    <property type="entry name" value="RsbW"/>
</dbReference>
<dbReference type="PANTHER" id="PTHR35526:SF9">
    <property type="entry name" value="SERINE-PROTEIN KINASE RSBW"/>
    <property type="match status" value="1"/>
</dbReference>